<feature type="repeat" description="ANK" evidence="1">
    <location>
        <begin position="63"/>
        <end position="85"/>
    </location>
</feature>
<dbReference type="SUPFAM" id="SSF48403">
    <property type="entry name" value="Ankyrin repeat"/>
    <property type="match status" value="1"/>
</dbReference>
<organism evidence="2 3">
    <name type="scientific">Cotesia congregata</name>
    <name type="common">Parasitoid wasp</name>
    <name type="synonym">Apanteles congregatus</name>
    <dbReference type="NCBI Taxonomy" id="51543"/>
    <lineage>
        <taxon>Eukaryota</taxon>
        <taxon>Metazoa</taxon>
        <taxon>Ecdysozoa</taxon>
        <taxon>Arthropoda</taxon>
        <taxon>Hexapoda</taxon>
        <taxon>Insecta</taxon>
        <taxon>Pterygota</taxon>
        <taxon>Neoptera</taxon>
        <taxon>Endopterygota</taxon>
        <taxon>Hymenoptera</taxon>
        <taxon>Apocrita</taxon>
        <taxon>Ichneumonoidea</taxon>
        <taxon>Braconidae</taxon>
        <taxon>Microgastrinae</taxon>
        <taxon>Cotesia</taxon>
    </lineage>
</organism>
<dbReference type="InterPro" id="IPR036770">
    <property type="entry name" value="Ankyrin_rpt-contain_sf"/>
</dbReference>
<keyword evidence="3" id="KW-1185">Reference proteome</keyword>
<dbReference type="SMART" id="SM00248">
    <property type="entry name" value="ANK"/>
    <property type="match status" value="1"/>
</dbReference>
<evidence type="ECO:0000256" key="1">
    <source>
        <dbReference type="PROSITE-ProRule" id="PRU00023"/>
    </source>
</evidence>
<keyword evidence="1" id="KW-0040">ANK repeat</keyword>
<evidence type="ECO:0000313" key="2">
    <source>
        <dbReference type="EMBL" id="CAG5088823.1"/>
    </source>
</evidence>
<dbReference type="AlphaFoldDB" id="A0A8J2HBD5"/>
<evidence type="ECO:0000313" key="3">
    <source>
        <dbReference type="Proteomes" id="UP000786811"/>
    </source>
</evidence>
<dbReference type="PROSITE" id="PS50088">
    <property type="entry name" value="ANK_REPEAT"/>
    <property type="match status" value="1"/>
</dbReference>
<sequence length="111" mass="12352">MVLVADRRKEGLDVDKHNMHAAIDKYRLAVRQAISNHQIGHNSSFFEDKIINNAPIETTGPFAGYTALHIACMDGDEELIRLLVEDYHANVNAVADDGTQPIQLVPTLMLK</sequence>
<dbReference type="PROSITE" id="PS50297">
    <property type="entry name" value="ANK_REP_REGION"/>
    <property type="match status" value="1"/>
</dbReference>
<gene>
    <name evidence="2" type="ORF">HICCMSTLAB_LOCUS4995</name>
</gene>
<proteinExistence type="predicted"/>
<dbReference type="Pfam" id="PF00023">
    <property type="entry name" value="Ank"/>
    <property type="match status" value="1"/>
</dbReference>
<dbReference type="OrthoDB" id="7667736at2759"/>
<dbReference type="Proteomes" id="UP000786811">
    <property type="component" value="Unassembled WGS sequence"/>
</dbReference>
<comment type="caution">
    <text evidence="2">The sequence shown here is derived from an EMBL/GenBank/DDBJ whole genome shotgun (WGS) entry which is preliminary data.</text>
</comment>
<protein>
    <submittedName>
        <fullName evidence="2">Uncharacterized protein</fullName>
    </submittedName>
</protein>
<dbReference type="EMBL" id="CAJNRD030001119">
    <property type="protein sequence ID" value="CAG5088823.1"/>
    <property type="molecule type" value="Genomic_DNA"/>
</dbReference>
<reference evidence="2" key="1">
    <citation type="submission" date="2021-04" db="EMBL/GenBank/DDBJ databases">
        <authorList>
            <person name="Chebbi M.A.C M."/>
        </authorList>
    </citation>
    <scope>NUCLEOTIDE SEQUENCE</scope>
</reference>
<dbReference type="Gene3D" id="1.25.40.20">
    <property type="entry name" value="Ankyrin repeat-containing domain"/>
    <property type="match status" value="1"/>
</dbReference>
<dbReference type="InterPro" id="IPR002110">
    <property type="entry name" value="Ankyrin_rpt"/>
</dbReference>
<name>A0A8J2HBD5_COTCN</name>
<accession>A0A8J2HBD5</accession>